<comment type="subcellular location">
    <subcellularLocation>
        <location evidence="2">Cell membrane</location>
        <topology evidence="2">Multi-pass membrane protein</topology>
    </subcellularLocation>
</comment>
<name>A0ABM7MC20_9GAMM</name>
<keyword evidence="11 16" id="KW-1133">Transmembrane helix</keyword>
<dbReference type="SMART" id="SM00387">
    <property type="entry name" value="HATPase_c"/>
    <property type="match status" value="1"/>
</dbReference>
<dbReference type="CDD" id="cd00082">
    <property type="entry name" value="HisKA"/>
    <property type="match status" value="1"/>
</dbReference>
<dbReference type="SUPFAM" id="SSF47226">
    <property type="entry name" value="Histidine-containing phosphotransfer domain, HPT domain"/>
    <property type="match status" value="1"/>
</dbReference>
<dbReference type="CDD" id="cd16922">
    <property type="entry name" value="HATPase_EvgS-ArcB-TorS-like"/>
    <property type="match status" value="1"/>
</dbReference>
<dbReference type="SMART" id="SM00065">
    <property type="entry name" value="GAF"/>
    <property type="match status" value="1"/>
</dbReference>
<evidence type="ECO:0000259" key="21">
    <source>
        <dbReference type="PROSITE" id="PS50894"/>
    </source>
</evidence>
<dbReference type="InterPro" id="IPR008207">
    <property type="entry name" value="Sig_transdc_His_kin_Hpt_dom"/>
</dbReference>
<keyword evidence="10" id="KW-0067">ATP-binding</keyword>
<feature type="domain" description="Response regulatory" evidence="18">
    <location>
        <begin position="911"/>
        <end position="1027"/>
    </location>
</feature>
<evidence type="ECO:0000259" key="17">
    <source>
        <dbReference type="PROSITE" id="PS50109"/>
    </source>
</evidence>
<dbReference type="Pfam" id="PF02518">
    <property type="entry name" value="HATPase_c"/>
    <property type="match status" value="1"/>
</dbReference>
<dbReference type="SUPFAM" id="SSF55874">
    <property type="entry name" value="ATPase domain of HSP90 chaperone/DNA topoisomerase II/histidine kinase"/>
    <property type="match status" value="1"/>
</dbReference>
<feature type="modified residue" description="Phosphohistidine" evidence="14">
    <location>
        <position position="1247"/>
    </location>
</feature>
<dbReference type="NCBIfam" id="TIGR00229">
    <property type="entry name" value="sensory_box"/>
    <property type="match status" value="1"/>
</dbReference>
<dbReference type="Gene3D" id="3.30.450.20">
    <property type="entry name" value="PAS domain"/>
    <property type="match status" value="1"/>
</dbReference>
<dbReference type="InterPro" id="IPR011006">
    <property type="entry name" value="CheY-like_superfamily"/>
</dbReference>
<keyword evidence="12" id="KW-0902">Two-component regulatory system</keyword>
<keyword evidence="23" id="KW-1185">Reference proteome</keyword>
<dbReference type="InterPro" id="IPR005467">
    <property type="entry name" value="His_kinase_dom"/>
</dbReference>
<gene>
    <name evidence="22" type="ORF">THMIRHAM_06670</name>
</gene>
<dbReference type="Pfam" id="PF01627">
    <property type="entry name" value="Hpt"/>
    <property type="match status" value="1"/>
</dbReference>
<dbReference type="PROSITE" id="PS50894">
    <property type="entry name" value="HPT"/>
    <property type="match status" value="1"/>
</dbReference>
<sequence length="1390" mass="157120">MQTANKNLVQLNFSVLAIMLGVSLIFALAILDDFKKLEQDNKQLQNIQEVNVLLDALQLIQQEEHFAYQLSYDSSTELYQRWTEAKLDTDKLIYAAFFSKNQTPYFWFEEAWQSYLDKRQAIMGCYLKKTCQQELVEWELPPNEIQNVLINNSSKNLRLFDNPEINSLSDFYSRFLQWSLSFDRLFSLIKHYSIQPSEALYLDITNLNFIMQHNGYYLDLDSNILQTYPELSERLIQVRQLYQDTVSGLIRPISQSPNQSFTLPSEFLPIRNQLLETNLNLLKTTHALMEQAVTDSKKQNFIYSLSAAILMMVILMGSFYSIVMFRKRAILPFQQNEIILQEAAAGIIQISDTGIILRINSAAEKIFGYAAEEMRGQNVKMLMPKRYAEHHDQSLSDFKRTGEAHIIGTGQEFEGQRKNGEIFPLALNVSVIKNGRNKEYIGLVTDLTERNKAQAETALRNQLLDALKNATENFVASPENQKATWQELLQAILKITGSEYGFIGEVIYQSDNKRCVKLHALADFSWDENSAKRYQIMMDGEDEFCAPDSLAGDVLYKAERVISNDVNNDSRGGCMLKGHPEIKSFMGLPIFQGNRLVGLYGIANSKAPYDEVLADFLEPFHATCGVLIASMHQAEMQKNLMQQLEGAMKDAIQSRQLAEQAAATKSSFLANMSHEIRTPMNAIIGMAYLALRTQLTPKQQDYIEKIHRSGQSLLHIINDILDFSKIEAGKLDIEFIPMKIEEVISHSVQLLAETATKKGLELLVNFQTNELIDNQGWLLGDPFRLEQILNNLLSNALKFTDSGLVVVQVNCQPAPNGVELIISVKDSGIGMTSEQLKALFKEFTQADGSTTRKYGGTGLGLSISKRLARLMNGDLTASSKPGEGSQFTLALPCEFAAEHHQQTFDDLAGKRLLLVDDSPSVHEIMNQQINLFDIKVSNALSIREAIKCLEQEDFDFIVLDCVLPEESGDVLLEYLSEHKPHYLCKTLLISAFSEEVMNGISQRFGGLHNLAKPILPSQLYGTLKFMDGQDIDAENDSFSRSVELRFDGMHVLLAEDNPINQQIAIELMESRGVQVSLAQNGQEALELLNNQADDYFHLILMDLQMPVKDGYQATTEIRAQDQYQALPIVAMTAHALNEERERTHSIGMNGHLTKPVNPEELYNTLAKYFTQVTQVPKNNVEQIETSQKEIAGINLEQGLKITGGNRSLQIKLLQDYFKNYEGFVADCKELLAEPGQEDFDKLHILTHSFRGVSASLGAEALASLAEQLESLIMKAKEGDDVSKNWQRDVFLEQLQNLEEQIEPTFTSLKTYLQEHVSSSVSQQETVTEAPIEDLKRLLSEFDGGDTLALWQKHQKAFQEILGINQYQKVDQFIEQFNFNGALEILNELFP</sequence>
<feature type="domain" description="Response regulatory" evidence="18">
    <location>
        <begin position="1050"/>
        <end position="1169"/>
    </location>
</feature>
<dbReference type="PROSITE" id="PS50113">
    <property type="entry name" value="PAC"/>
    <property type="match status" value="1"/>
</dbReference>
<evidence type="ECO:0000259" key="19">
    <source>
        <dbReference type="PROSITE" id="PS50112"/>
    </source>
</evidence>
<dbReference type="CDD" id="cd17546">
    <property type="entry name" value="REC_hyHK_CKI1_RcsC-like"/>
    <property type="match status" value="1"/>
</dbReference>
<proteinExistence type="predicted"/>
<dbReference type="Gene3D" id="1.20.120.160">
    <property type="entry name" value="HPT domain"/>
    <property type="match status" value="1"/>
</dbReference>
<dbReference type="InterPro" id="IPR000014">
    <property type="entry name" value="PAS"/>
</dbReference>
<feature type="transmembrane region" description="Helical" evidence="16">
    <location>
        <begin position="301"/>
        <end position="325"/>
    </location>
</feature>
<dbReference type="InterPro" id="IPR004358">
    <property type="entry name" value="Sig_transdc_His_kin-like_C"/>
</dbReference>
<dbReference type="PROSITE" id="PS50112">
    <property type="entry name" value="PAS"/>
    <property type="match status" value="1"/>
</dbReference>
<keyword evidence="8" id="KW-0547">Nucleotide-binding</keyword>
<organism evidence="22 23">
    <name type="scientific">Thiomicrorhabdus immobilis</name>
    <dbReference type="NCBI Taxonomy" id="2791037"/>
    <lineage>
        <taxon>Bacteria</taxon>
        <taxon>Pseudomonadati</taxon>
        <taxon>Pseudomonadota</taxon>
        <taxon>Gammaproteobacteria</taxon>
        <taxon>Thiotrichales</taxon>
        <taxon>Piscirickettsiaceae</taxon>
        <taxon>Thiomicrorhabdus</taxon>
    </lineage>
</organism>
<dbReference type="Gene3D" id="3.40.50.2300">
    <property type="match status" value="2"/>
</dbReference>
<dbReference type="InterPro" id="IPR036890">
    <property type="entry name" value="HATPase_C_sf"/>
</dbReference>
<dbReference type="CDD" id="cd00130">
    <property type="entry name" value="PAS"/>
    <property type="match status" value="1"/>
</dbReference>
<evidence type="ECO:0000256" key="14">
    <source>
        <dbReference type="PROSITE-ProRule" id="PRU00110"/>
    </source>
</evidence>
<feature type="domain" description="HPt" evidence="21">
    <location>
        <begin position="1205"/>
        <end position="1311"/>
    </location>
</feature>
<dbReference type="InterPro" id="IPR036097">
    <property type="entry name" value="HisK_dim/P_sf"/>
</dbReference>
<dbReference type="PANTHER" id="PTHR45339">
    <property type="entry name" value="HYBRID SIGNAL TRANSDUCTION HISTIDINE KINASE J"/>
    <property type="match status" value="1"/>
</dbReference>
<evidence type="ECO:0000256" key="3">
    <source>
        <dbReference type="ARBA" id="ARBA00012438"/>
    </source>
</evidence>
<dbReference type="PRINTS" id="PR00344">
    <property type="entry name" value="BCTRLSENSOR"/>
</dbReference>
<dbReference type="Pfam" id="PF00512">
    <property type="entry name" value="HisKA"/>
    <property type="match status" value="1"/>
</dbReference>
<evidence type="ECO:0000256" key="13">
    <source>
        <dbReference type="ARBA" id="ARBA00023136"/>
    </source>
</evidence>
<feature type="modified residue" description="4-aspartylphosphate" evidence="15">
    <location>
        <position position="1102"/>
    </location>
</feature>
<dbReference type="SUPFAM" id="SSF47384">
    <property type="entry name" value="Homodimeric domain of signal transducing histidine kinase"/>
    <property type="match status" value="1"/>
</dbReference>
<keyword evidence="6" id="KW-0808">Transferase</keyword>
<evidence type="ECO:0000256" key="12">
    <source>
        <dbReference type="ARBA" id="ARBA00023012"/>
    </source>
</evidence>
<keyword evidence="7 16" id="KW-0812">Transmembrane</keyword>
<comment type="catalytic activity">
    <reaction evidence="1">
        <text>ATP + protein L-histidine = ADP + protein N-phospho-L-histidine.</text>
        <dbReference type="EC" id="2.7.13.3"/>
    </reaction>
</comment>
<evidence type="ECO:0000256" key="7">
    <source>
        <dbReference type="ARBA" id="ARBA00022692"/>
    </source>
</evidence>
<dbReference type="RefSeq" id="WP_237263207.1">
    <property type="nucleotide sequence ID" value="NZ_AP024202.1"/>
</dbReference>
<keyword evidence="9" id="KW-0418">Kinase</keyword>
<dbReference type="PROSITE" id="PS50110">
    <property type="entry name" value="RESPONSE_REGULATORY"/>
    <property type="match status" value="2"/>
</dbReference>
<dbReference type="EC" id="2.7.13.3" evidence="3"/>
<evidence type="ECO:0000259" key="20">
    <source>
        <dbReference type="PROSITE" id="PS50113"/>
    </source>
</evidence>
<feature type="domain" description="PAS" evidence="19">
    <location>
        <begin position="339"/>
        <end position="385"/>
    </location>
</feature>
<feature type="domain" description="Histidine kinase" evidence="17">
    <location>
        <begin position="671"/>
        <end position="895"/>
    </location>
</feature>
<feature type="transmembrane region" description="Helical" evidence="16">
    <location>
        <begin position="12"/>
        <end position="31"/>
    </location>
</feature>
<protein>
    <recommendedName>
        <fullName evidence="3">histidine kinase</fullName>
        <ecNumber evidence="3">2.7.13.3</ecNumber>
    </recommendedName>
</protein>
<evidence type="ECO:0000256" key="8">
    <source>
        <dbReference type="ARBA" id="ARBA00022741"/>
    </source>
</evidence>
<dbReference type="InterPro" id="IPR003018">
    <property type="entry name" value="GAF"/>
</dbReference>
<reference evidence="22" key="1">
    <citation type="journal article" date="2022" name="Arch. Microbiol.">
        <title>Thiomicrorhabdus immobilis sp. nov., a mesophilic sulfur-oxidizing bacterium isolated from sediment of a brackish lake in northern Japan.</title>
        <authorList>
            <person name="Kojima H."/>
            <person name="Mochizuki J."/>
            <person name="Kanda M."/>
            <person name="Watanabe T."/>
            <person name="Fukui M."/>
        </authorList>
    </citation>
    <scope>NUCLEOTIDE SEQUENCE</scope>
    <source>
        <strain evidence="22">Am19</strain>
    </source>
</reference>
<evidence type="ECO:0000313" key="23">
    <source>
        <dbReference type="Proteomes" id="UP001054820"/>
    </source>
</evidence>
<dbReference type="InterPro" id="IPR003594">
    <property type="entry name" value="HATPase_dom"/>
</dbReference>
<dbReference type="InterPro" id="IPR003661">
    <property type="entry name" value="HisK_dim/P_dom"/>
</dbReference>
<evidence type="ECO:0000259" key="18">
    <source>
        <dbReference type="PROSITE" id="PS50110"/>
    </source>
</evidence>
<evidence type="ECO:0000256" key="2">
    <source>
        <dbReference type="ARBA" id="ARBA00004651"/>
    </source>
</evidence>
<dbReference type="SUPFAM" id="SSF52172">
    <property type="entry name" value="CheY-like"/>
    <property type="match status" value="2"/>
</dbReference>
<dbReference type="InterPro" id="IPR000700">
    <property type="entry name" value="PAS-assoc_C"/>
</dbReference>
<keyword evidence="4" id="KW-1003">Cell membrane</keyword>
<dbReference type="SMART" id="SM00388">
    <property type="entry name" value="HisKA"/>
    <property type="match status" value="1"/>
</dbReference>
<dbReference type="Pfam" id="PF13426">
    <property type="entry name" value="PAS_9"/>
    <property type="match status" value="1"/>
</dbReference>
<dbReference type="Gene3D" id="3.30.450.40">
    <property type="match status" value="1"/>
</dbReference>
<evidence type="ECO:0000256" key="9">
    <source>
        <dbReference type="ARBA" id="ARBA00022777"/>
    </source>
</evidence>
<dbReference type="Proteomes" id="UP001054820">
    <property type="component" value="Chromosome"/>
</dbReference>
<dbReference type="InterPro" id="IPR035965">
    <property type="entry name" value="PAS-like_dom_sf"/>
</dbReference>
<evidence type="ECO:0000256" key="4">
    <source>
        <dbReference type="ARBA" id="ARBA00022475"/>
    </source>
</evidence>
<evidence type="ECO:0000256" key="16">
    <source>
        <dbReference type="SAM" id="Phobius"/>
    </source>
</evidence>
<dbReference type="SMART" id="SM00448">
    <property type="entry name" value="REC"/>
    <property type="match status" value="2"/>
</dbReference>
<accession>A0ABM7MC20</accession>
<dbReference type="InterPro" id="IPR001610">
    <property type="entry name" value="PAC"/>
</dbReference>
<evidence type="ECO:0000256" key="6">
    <source>
        <dbReference type="ARBA" id="ARBA00022679"/>
    </source>
</evidence>
<dbReference type="PANTHER" id="PTHR45339:SF1">
    <property type="entry name" value="HYBRID SIGNAL TRANSDUCTION HISTIDINE KINASE J"/>
    <property type="match status" value="1"/>
</dbReference>
<dbReference type="Pfam" id="PF13185">
    <property type="entry name" value="GAF_2"/>
    <property type="match status" value="1"/>
</dbReference>
<evidence type="ECO:0000256" key="11">
    <source>
        <dbReference type="ARBA" id="ARBA00022989"/>
    </source>
</evidence>
<dbReference type="CDD" id="cd00156">
    <property type="entry name" value="REC"/>
    <property type="match status" value="1"/>
</dbReference>
<evidence type="ECO:0000256" key="15">
    <source>
        <dbReference type="PROSITE-ProRule" id="PRU00169"/>
    </source>
</evidence>
<evidence type="ECO:0000313" key="22">
    <source>
        <dbReference type="EMBL" id="BCN92882.1"/>
    </source>
</evidence>
<dbReference type="Gene3D" id="1.10.287.130">
    <property type="match status" value="1"/>
</dbReference>
<dbReference type="SUPFAM" id="SSF55785">
    <property type="entry name" value="PYP-like sensor domain (PAS domain)"/>
    <property type="match status" value="1"/>
</dbReference>
<dbReference type="PROSITE" id="PS50109">
    <property type="entry name" value="HIS_KIN"/>
    <property type="match status" value="1"/>
</dbReference>
<evidence type="ECO:0000256" key="1">
    <source>
        <dbReference type="ARBA" id="ARBA00000085"/>
    </source>
</evidence>
<dbReference type="Pfam" id="PF00072">
    <property type="entry name" value="Response_reg"/>
    <property type="match status" value="2"/>
</dbReference>
<dbReference type="SMART" id="SM00086">
    <property type="entry name" value="PAC"/>
    <property type="match status" value="1"/>
</dbReference>
<feature type="domain" description="PAC" evidence="20">
    <location>
        <begin position="409"/>
        <end position="459"/>
    </location>
</feature>
<dbReference type="EMBL" id="AP024202">
    <property type="protein sequence ID" value="BCN92882.1"/>
    <property type="molecule type" value="Genomic_DNA"/>
</dbReference>
<dbReference type="InterPro" id="IPR001789">
    <property type="entry name" value="Sig_transdc_resp-reg_receiver"/>
</dbReference>
<dbReference type="Gene3D" id="3.30.565.10">
    <property type="entry name" value="Histidine kinase-like ATPase, C-terminal domain"/>
    <property type="match status" value="1"/>
</dbReference>
<feature type="modified residue" description="4-aspartylphosphate" evidence="15">
    <location>
        <position position="960"/>
    </location>
</feature>
<dbReference type="InterPro" id="IPR036641">
    <property type="entry name" value="HPT_dom_sf"/>
</dbReference>
<keyword evidence="13 16" id="KW-0472">Membrane</keyword>
<dbReference type="SUPFAM" id="SSF55781">
    <property type="entry name" value="GAF domain-like"/>
    <property type="match status" value="1"/>
</dbReference>
<evidence type="ECO:0000256" key="10">
    <source>
        <dbReference type="ARBA" id="ARBA00022840"/>
    </source>
</evidence>
<dbReference type="InterPro" id="IPR029016">
    <property type="entry name" value="GAF-like_dom_sf"/>
</dbReference>
<keyword evidence="5 15" id="KW-0597">Phosphoprotein</keyword>
<evidence type="ECO:0000256" key="5">
    <source>
        <dbReference type="ARBA" id="ARBA00022553"/>
    </source>
</evidence>
<dbReference type="SMART" id="SM00091">
    <property type="entry name" value="PAS"/>
    <property type="match status" value="1"/>
</dbReference>